<evidence type="ECO:0000313" key="2">
    <source>
        <dbReference type="EMBL" id="ABM98490.1"/>
    </source>
</evidence>
<sequence length="202" mass="22393">MLRAANERANPIGAPDKVHCIRAVRPARSSSPDITQKPCQRDASGSRRHATSARDGRPAALRRCRNATRRPRPATCAYMRTRCARESACQNDSPTLRNARTVHRDIATRIIDETSRPLPPRAAARHPCDPFRPRSFGMRSAARRAIRWRQSVPEGRAAAERRMSNHASACRPRACVATDGARRALSSDESERIREPSNSAAA</sequence>
<protein>
    <submittedName>
        <fullName evidence="2">Uncharacterized protein</fullName>
    </submittedName>
</protein>
<dbReference type="Proteomes" id="UP000002283">
    <property type="component" value="Chromosome II"/>
</dbReference>
<reference evidence="2 3" key="1">
    <citation type="submission" date="2007-01" db="EMBL/GenBank/DDBJ databases">
        <authorList>
            <person name="DeShazer D."/>
            <person name="Woods D.E."/>
            <person name="Nierman W.C."/>
        </authorList>
    </citation>
    <scope>NUCLEOTIDE SEQUENCE [LARGE SCALE GENOMIC DNA]</scope>
    <source>
        <strain evidence="2 3">NCTC 10229</strain>
    </source>
</reference>
<accession>A2RWA4</accession>
<gene>
    <name evidence="2" type="ordered locus">BMA10229_0147</name>
</gene>
<dbReference type="HOGENOM" id="CLU_1352516_0_0_4"/>
<feature type="region of interest" description="Disordered" evidence="1">
    <location>
        <begin position="26"/>
        <end position="59"/>
    </location>
</feature>
<name>A2RWA4_BURM9</name>
<feature type="region of interest" description="Disordered" evidence="1">
    <location>
        <begin position="153"/>
        <end position="202"/>
    </location>
</feature>
<organism evidence="2 3">
    <name type="scientific">Burkholderia mallei (strain NCTC 10229)</name>
    <dbReference type="NCBI Taxonomy" id="412022"/>
    <lineage>
        <taxon>Bacteria</taxon>
        <taxon>Pseudomonadati</taxon>
        <taxon>Pseudomonadota</taxon>
        <taxon>Betaproteobacteria</taxon>
        <taxon>Burkholderiales</taxon>
        <taxon>Burkholderiaceae</taxon>
        <taxon>Burkholderia</taxon>
        <taxon>pseudomallei group</taxon>
    </lineage>
</organism>
<feature type="compositionally biased region" description="Basic and acidic residues" evidence="1">
    <location>
        <begin position="180"/>
        <end position="195"/>
    </location>
</feature>
<feature type="compositionally biased region" description="Polar residues" evidence="1">
    <location>
        <begin position="28"/>
        <end position="38"/>
    </location>
</feature>
<evidence type="ECO:0000256" key="1">
    <source>
        <dbReference type="SAM" id="MobiDB-lite"/>
    </source>
</evidence>
<dbReference type="KEGG" id="bml:BMA10229_0147"/>
<dbReference type="AlphaFoldDB" id="A2RWA4"/>
<dbReference type="EMBL" id="CP000545">
    <property type="protein sequence ID" value="ABM98490.1"/>
    <property type="molecule type" value="Genomic_DNA"/>
</dbReference>
<evidence type="ECO:0000313" key="3">
    <source>
        <dbReference type="Proteomes" id="UP000002283"/>
    </source>
</evidence>
<proteinExistence type="predicted"/>